<dbReference type="InterPro" id="IPR005321">
    <property type="entry name" value="Peptidase_S58_DmpA"/>
</dbReference>
<name>A0ABS9QJ35_9HYPH</name>
<dbReference type="EMBL" id="JAKREW010000024">
    <property type="protein sequence ID" value="MCG7507430.1"/>
    <property type="molecule type" value="Genomic_DNA"/>
</dbReference>
<accession>A0ABS9QJ35</accession>
<comment type="similarity">
    <text evidence="1">Belongs to the peptidase S58 family.</text>
</comment>
<dbReference type="CDD" id="cd02253">
    <property type="entry name" value="DmpA"/>
    <property type="match status" value="1"/>
</dbReference>
<dbReference type="Proteomes" id="UP001201701">
    <property type="component" value="Unassembled WGS sequence"/>
</dbReference>
<dbReference type="PANTHER" id="PTHR36512:SF3">
    <property type="entry name" value="BLR5678 PROTEIN"/>
    <property type="match status" value="1"/>
</dbReference>
<dbReference type="Gene3D" id="3.60.70.12">
    <property type="entry name" value="L-amino peptidase D-ALA esterase/amidase"/>
    <property type="match status" value="1"/>
</dbReference>
<evidence type="ECO:0000313" key="2">
    <source>
        <dbReference type="EMBL" id="MCG7507430.1"/>
    </source>
</evidence>
<evidence type="ECO:0000256" key="1">
    <source>
        <dbReference type="ARBA" id="ARBA00007068"/>
    </source>
</evidence>
<dbReference type="InterPro" id="IPR016117">
    <property type="entry name" value="ArgJ-like_dom_sf"/>
</dbReference>
<reference evidence="2 3" key="1">
    <citation type="submission" date="2022-02" db="EMBL/GenBank/DDBJ databases">
        <title>Draft genome sequence of Mezorhizobium retamae strain IRAMC:0171 isolated from Retama raetam nodules.</title>
        <authorList>
            <person name="Bengaied R."/>
            <person name="Sbissi I."/>
            <person name="Huber K."/>
            <person name="Ghodbane F."/>
            <person name="Nouioui I."/>
            <person name="Tarhouni M."/>
            <person name="Gtari M."/>
        </authorList>
    </citation>
    <scope>NUCLEOTIDE SEQUENCE [LARGE SCALE GENOMIC DNA]</scope>
    <source>
        <strain evidence="2 3">IRAMC:0171</strain>
    </source>
</reference>
<sequence length="379" mass="40139">MALAMSAAAASAADKPRARDLGIPFVGTPGPNNAITDVPGVTVGYSTIIEGEGKIQVGKGPVRTGVTAILPRGKAFGPSFAGWYSLNGNGEMTGTTWIEESGFLEGPIMITNTHSVGVVRDSVISWEAENNLVGPHFRDLYWRLPVVAETWDGILNDINGMHVKKEHVYTALDTAKSGPIAEGNVGGGTGMNLFNFKGGTGTASRKLSAEDGSYNVGVLVQGNFASRADLTVAGVPVGKEITDLMPDVSWKREEAGSIIVVVATDAPLLPHQLKRLARRVPLGIAKTGGYGGNGSGDIFITFSTANPEAFNQEKNTTVEMVSNDKMNPLFHATADATEEAIINAMVAAETMKGRDDNVSFAIPHDRLQEALKKYNRLSK</sequence>
<gene>
    <name evidence="2" type="ORF">L4923_20555</name>
</gene>
<comment type="caution">
    <text evidence="2">The sequence shown here is derived from an EMBL/GenBank/DDBJ whole genome shotgun (WGS) entry which is preliminary data.</text>
</comment>
<evidence type="ECO:0000313" key="3">
    <source>
        <dbReference type="Proteomes" id="UP001201701"/>
    </source>
</evidence>
<dbReference type="SUPFAM" id="SSF56266">
    <property type="entry name" value="DmpA/ArgJ-like"/>
    <property type="match status" value="1"/>
</dbReference>
<dbReference type="PANTHER" id="PTHR36512">
    <property type="entry name" value="D-AMINOPEPTIDASE"/>
    <property type="match status" value="1"/>
</dbReference>
<keyword evidence="3" id="KW-1185">Reference proteome</keyword>
<proteinExistence type="inferred from homology"/>
<organism evidence="2 3">
    <name type="scientific">Mesorhizobium retamae</name>
    <dbReference type="NCBI Taxonomy" id="2912854"/>
    <lineage>
        <taxon>Bacteria</taxon>
        <taxon>Pseudomonadati</taxon>
        <taxon>Pseudomonadota</taxon>
        <taxon>Alphaproteobacteria</taxon>
        <taxon>Hyphomicrobiales</taxon>
        <taxon>Phyllobacteriaceae</taxon>
        <taxon>Mesorhizobium</taxon>
    </lineage>
</organism>
<protein>
    <submittedName>
        <fullName evidence="2">P1 family peptidase</fullName>
    </submittedName>
</protein>
<dbReference type="Pfam" id="PF03576">
    <property type="entry name" value="Peptidase_S58"/>
    <property type="match status" value="1"/>
</dbReference>